<name>A0A315WCX4_GAMAF</name>
<reference evidence="5 6" key="1">
    <citation type="journal article" date="2018" name="G3 (Bethesda)">
        <title>A High-Quality Reference Genome for the Invasive Mosquitofish Gambusia affinis Using a Chicago Library.</title>
        <authorList>
            <person name="Hoffberg S.L."/>
            <person name="Troendle N.J."/>
            <person name="Glenn T.C."/>
            <person name="Mahmud O."/>
            <person name="Louha S."/>
            <person name="Chalopin D."/>
            <person name="Bennetzen J.L."/>
            <person name="Mauricio R."/>
        </authorList>
    </citation>
    <scope>NUCLEOTIDE SEQUENCE [LARGE SCALE GENOMIC DNA]</scope>
    <source>
        <strain evidence="5">NE01/NJP1002.9</strain>
        <tissue evidence="5">Muscle</tissue>
    </source>
</reference>
<evidence type="ECO:0000256" key="3">
    <source>
        <dbReference type="ARBA" id="ARBA00022833"/>
    </source>
</evidence>
<keyword evidence="1" id="KW-0479">Metal-binding</keyword>
<comment type="caution">
    <text evidence="5">The sequence shown here is derived from an EMBL/GenBank/DDBJ whole genome shotgun (WGS) entry which is preliminary data.</text>
</comment>
<evidence type="ECO:0000313" key="5">
    <source>
        <dbReference type="EMBL" id="PWA33674.1"/>
    </source>
</evidence>
<sequence length="193" mass="21428">MNPSLSSGTPQALTHLFQPDRRTACQTQTPEEEFAIPQNAIMPHVFPHFSSEHWSETFTPAASPSRTGHRPHLRSVEEEPTATRLMGPKPRDSPGMACSACYYLVISSTHLSNGHFRRVKGVFRGPLCPTGSSDSPRTELREVMSAGETGLENKPKTGCSCGLSWERKPLILEVTFTMDEEQLDRHSDGRTHN</sequence>
<evidence type="ECO:0000256" key="2">
    <source>
        <dbReference type="ARBA" id="ARBA00022771"/>
    </source>
</evidence>
<dbReference type="EMBL" id="NHOQ01000034">
    <property type="protein sequence ID" value="PWA33674.1"/>
    <property type="molecule type" value="Genomic_DNA"/>
</dbReference>
<dbReference type="PANTHER" id="PTHR17614:SF12">
    <property type="entry name" value="ZINC FINGER PROTEIN 804B"/>
    <property type="match status" value="1"/>
</dbReference>
<accession>A0A315WCX4</accession>
<dbReference type="AlphaFoldDB" id="A0A315WCX4"/>
<keyword evidence="3" id="KW-0862">Zinc</keyword>
<protein>
    <submittedName>
        <fullName evidence="5">Uncharacterized protein</fullName>
    </submittedName>
</protein>
<feature type="region of interest" description="Disordered" evidence="4">
    <location>
        <begin position="58"/>
        <end position="90"/>
    </location>
</feature>
<keyword evidence="2" id="KW-0863">Zinc-finger</keyword>
<dbReference type="GO" id="GO:0008270">
    <property type="term" value="F:zinc ion binding"/>
    <property type="evidence" value="ECO:0007669"/>
    <property type="project" value="UniProtKB-KW"/>
</dbReference>
<dbReference type="Proteomes" id="UP000250572">
    <property type="component" value="Unassembled WGS sequence"/>
</dbReference>
<dbReference type="GO" id="GO:0005634">
    <property type="term" value="C:nucleus"/>
    <property type="evidence" value="ECO:0007669"/>
    <property type="project" value="TreeGrafter"/>
</dbReference>
<evidence type="ECO:0000256" key="1">
    <source>
        <dbReference type="ARBA" id="ARBA00022723"/>
    </source>
</evidence>
<gene>
    <name evidence="5" type="ORF">CCH79_00007669</name>
</gene>
<proteinExistence type="predicted"/>
<evidence type="ECO:0000256" key="4">
    <source>
        <dbReference type="SAM" id="MobiDB-lite"/>
    </source>
</evidence>
<organism evidence="5 6">
    <name type="scientific">Gambusia affinis</name>
    <name type="common">Western mosquitofish</name>
    <name type="synonym">Heterandria affinis</name>
    <dbReference type="NCBI Taxonomy" id="33528"/>
    <lineage>
        <taxon>Eukaryota</taxon>
        <taxon>Metazoa</taxon>
        <taxon>Chordata</taxon>
        <taxon>Craniata</taxon>
        <taxon>Vertebrata</taxon>
        <taxon>Euteleostomi</taxon>
        <taxon>Actinopterygii</taxon>
        <taxon>Neopterygii</taxon>
        <taxon>Teleostei</taxon>
        <taxon>Neoteleostei</taxon>
        <taxon>Acanthomorphata</taxon>
        <taxon>Ovalentaria</taxon>
        <taxon>Atherinomorphae</taxon>
        <taxon>Cyprinodontiformes</taxon>
        <taxon>Poeciliidae</taxon>
        <taxon>Poeciliinae</taxon>
        <taxon>Gambusia</taxon>
    </lineage>
</organism>
<keyword evidence="6" id="KW-1185">Reference proteome</keyword>
<dbReference type="PANTHER" id="PTHR17614">
    <property type="entry name" value="ZINC FINGER-CONTAINING"/>
    <property type="match status" value="1"/>
</dbReference>
<evidence type="ECO:0000313" key="6">
    <source>
        <dbReference type="Proteomes" id="UP000250572"/>
    </source>
</evidence>
<dbReference type="InterPro" id="IPR052445">
    <property type="entry name" value="ZnF-G_patch_domain"/>
</dbReference>